<protein>
    <submittedName>
        <fullName evidence="1">Uncharacterized protein</fullName>
    </submittedName>
</protein>
<evidence type="ECO:0000313" key="1">
    <source>
        <dbReference type="EMBL" id="KAJ4391860.1"/>
    </source>
</evidence>
<dbReference type="AlphaFoldDB" id="A0A9W8YUP4"/>
<dbReference type="OrthoDB" id="4707605at2759"/>
<keyword evidence="2" id="KW-1185">Reference proteome</keyword>
<sequence length="367" mass="42025">MATTTFQKFSEFPSEISLEVWRLFLEDEARDRRVVVWDGRVMPFAHLASPLLSVNVESLQCALSFYPVKVNIYSLNDPDGSFPCPHNGLRTIMAEVRDAPQQLDSQTSIESDIAEFLANIARTLLNSAELVARVKGALYLKPEQDTILHGHNCGLSFFERKMSDLTQGGQEGLETLTPFWQTFSSKVPTSFYKTAKRVLRVLKQGLTTNAIETKLTNRLDLTHEEALLAWWPFPIGLVHPILRLEKNESDDLLQLISSSNKQLIGEFEAWMCWKGAKESEVEVQDDRIFLVHSTSKIKELEVEVQTRLKAAKDFLDELDVPGENVEAAEIWHISKRAIEEGELHARNMEEQRERFIEICAHWQKRWA</sequence>
<gene>
    <name evidence="1" type="ORF">N0V93_005480</name>
</gene>
<proteinExistence type="predicted"/>
<accession>A0A9W8YUP4</accession>
<dbReference type="EMBL" id="JAPEVB010000003">
    <property type="protein sequence ID" value="KAJ4391860.1"/>
    <property type="molecule type" value="Genomic_DNA"/>
</dbReference>
<reference evidence="1" key="1">
    <citation type="submission" date="2022-10" db="EMBL/GenBank/DDBJ databases">
        <title>Tapping the CABI collections for fungal endophytes: first genome assemblies for Collariella, Neodidymelliopsis, Ascochyta clinopodiicola, Didymella pomorum, Didymosphaeria variabile, Neocosmospora piperis and Neocucurbitaria cava.</title>
        <authorList>
            <person name="Hill R."/>
        </authorList>
    </citation>
    <scope>NUCLEOTIDE SEQUENCE</scope>
    <source>
        <strain evidence="1">IMI 355082</strain>
    </source>
</reference>
<organism evidence="1 2">
    <name type="scientific">Gnomoniopsis smithogilvyi</name>
    <dbReference type="NCBI Taxonomy" id="1191159"/>
    <lineage>
        <taxon>Eukaryota</taxon>
        <taxon>Fungi</taxon>
        <taxon>Dikarya</taxon>
        <taxon>Ascomycota</taxon>
        <taxon>Pezizomycotina</taxon>
        <taxon>Sordariomycetes</taxon>
        <taxon>Sordariomycetidae</taxon>
        <taxon>Diaporthales</taxon>
        <taxon>Gnomoniaceae</taxon>
        <taxon>Gnomoniopsis</taxon>
    </lineage>
</organism>
<comment type="caution">
    <text evidence="1">The sequence shown here is derived from an EMBL/GenBank/DDBJ whole genome shotgun (WGS) entry which is preliminary data.</text>
</comment>
<name>A0A9W8YUP4_9PEZI</name>
<dbReference type="Proteomes" id="UP001140453">
    <property type="component" value="Unassembled WGS sequence"/>
</dbReference>
<evidence type="ECO:0000313" key="2">
    <source>
        <dbReference type="Proteomes" id="UP001140453"/>
    </source>
</evidence>